<accession>X1RNX5</accession>
<evidence type="ECO:0000313" key="1">
    <source>
        <dbReference type="EMBL" id="GAI82437.1"/>
    </source>
</evidence>
<dbReference type="AlphaFoldDB" id="X1RNX5"/>
<protein>
    <submittedName>
        <fullName evidence="1">Uncharacterized protein</fullName>
    </submittedName>
</protein>
<gene>
    <name evidence="1" type="ORF">S12H4_12202</name>
</gene>
<sequence length="35" mass="3768">PLVTLASHLNSTGKVKTEFLTHLDGSKCKSAFHSL</sequence>
<comment type="caution">
    <text evidence="1">The sequence shown here is derived from an EMBL/GenBank/DDBJ whole genome shotgun (WGS) entry which is preliminary data.</text>
</comment>
<feature type="non-terminal residue" evidence="1">
    <location>
        <position position="1"/>
    </location>
</feature>
<organism evidence="1">
    <name type="scientific">marine sediment metagenome</name>
    <dbReference type="NCBI Taxonomy" id="412755"/>
    <lineage>
        <taxon>unclassified sequences</taxon>
        <taxon>metagenomes</taxon>
        <taxon>ecological metagenomes</taxon>
    </lineage>
</organism>
<reference evidence="1" key="1">
    <citation type="journal article" date="2014" name="Front. Microbiol.">
        <title>High frequency of phylogenetically diverse reductive dehalogenase-homologous genes in deep subseafloor sedimentary metagenomes.</title>
        <authorList>
            <person name="Kawai M."/>
            <person name="Futagami T."/>
            <person name="Toyoda A."/>
            <person name="Takaki Y."/>
            <person name="Nishi S."/>
            <person name="Hori S."/>
            <person name="Arai W."/>
            <person name="Tsubouchi T."/>
            <person name="Morono Y."/>
            <person name="Uchiyama I."/>
            <person name="Ito T."/>
            <person name="Fujiyama A."/>
            <person name="Inagaki F."/>
            <person name="Takami H."/>
        </authorList>
    </citation>
    <scope>NUCLEOTIDE SEQUENCE</scope>
    <source>
        <strain evidence="1">Expedition CK06-06</strain>
    </source>
</reference>
<name>X1RNX5_9ZZZZ</name>
<proteinExistence type="predicted"/>
<dbReference type="EMBL" id="BARW01005712">
    <property type="protein sequence ID" value="GAI82437.1"/>
    <property type="molecule type" value="Genomic_DNA"/>
</dbReference>